<keyword evidence="1" id="KW-0472">Membrane</keyword>
<name>A0A6P8AQQ3_PYRGI</name>
<reference evidence="3" key="2">
    <citation type="submission" date="2019-10" db="EMBL/GenBank/DDBJ databases">
        <authorList>
            <consortium name="NCBI Genome Project"/>
        </authorList>
    </citation>
    <scope>NUCLEOTIDE SEQUENCE</scope>
    <source>
        <strain evidence="3">NI907</strain>
    </source>
</reference>
<sequence length="92" mass="9603">MTSDGPLAIVTYRRRESSHHDVAVIDIAAVTVSLGVSFAAAAVQLGLFLDGTLVLAATWGSSPQLRASSSAPVLEVGRLGHGIAHQLRQLRS</sequence>
<dbReference type="AlphaFoldDB" id="A0A6P8AQQ3"/>
<accession>A0A6P8AQQ3</accession>
<dbReference type="KEGG" id="pgri:PgNI_12220"/>
<evidence type="ECO:0000313" key="2">
    <source>
        <dbReference type="Proteomes" id="UP000515153"/>
    </source>
</evidence>
<feature type="transmembrane region" description="Helical" evidence="1">
    <location>
        <begin position="23"/>
        <end position="49"/>
    </location>
</feature>
<reference evidence="3" key="1">
    <citation type="journal article" date="2019" name="Mol. Biol. Evol.">
        <title>Blast fungal genomes show frequent chromosomal changes, gene gains and losses, and effector gene turnover.</title>
        <authorList>
            <person name="Gomez Luciano L.B."/>
            <person name="Jason Tsai I."/>
            <person name="Chuma I."/>
            <person name="Tosa Y."/>
            <person name="Chen Y.H."/>
            <person name="Li J.Y."/>
            <person name="Li M.Y."/>
            <person name="Jade Lu M.Y."/>
            <person name="Nakayashiki H."/>
            <person name="Li W.H."/>
        </authorList>
    </citation>
    <scope>NUCLEOTIDE SEQUENCE</scope>
    <source>
        <strain evidence="3">NI907</strain>
    </source>
</reference>
<dbReference type="Proteomes" id="UP000515153">
    <property type="component" value="Unplaced"/>
</dbReference>
<dbReference type="GeneID" id="41967079"/>
<evidence type="ECO:0000313" key="3">
    <source>
        <dbReference type="RefSeq" id="XP_030977225.1"/>
    </source>
</evidence>
<keyword evidence="2" id="KW-1185">Reference proteome</keyword>
<reference evidence="3" key="3">
    <citation type="submission" date="2025-08" db="UniProtKB">
        <authorList>
            <consortium name="RefSeq"/>
        </authorList>
    </citation>
    <scope>IDENTIFICATION</scope>
    <source>
        <strain evidence="3">NI907</strain>
    </source>
</reference>
<evidence type="ECO:0000256" key="1">
    <source>
        <dbReference type="SAM" id="Phobius"/>
    </source>
</evidence>
<gene>
    <name evidence="3" type="ORF">PgNI_12220</name>
</gene>
<organism evidence="2 3">
    <name type="scientific">Pyricularia grisea</name>
    <name type="common">Crabgrass-specific blast fungus</name>
    <name type="synonym">Magnaporthe grisea</name>
    <dbReference type="NCBI Taxonomy" id="148305"/>
    <lineage>
        <taxon>Eukaryota</taxon>
        <taxon>Fungi</taxon>
        <taxon>Dikarya</taxon>
        <taxon>Ascomycota</taxon>
        <taxon>Pezizomycotina</taxon>
        <taxon>Sordariomycetes</taxon>
        <taxon>Sordariomycetidae</taxon>
        <taxon>Magnaporthales</taxon>
        <taxon>Pyriculariaceae</taxon>
        <taxon>Pyricularia</taxon>
    </lineage>
</organism>
<proteinExistence type="predicted"/>
<keyword evidence="1" id="KW-1133">Transmembrane helix</keyword>
<protein>
    <submittedName>
        <fullName evidence="3">Uncharacterized protein</fullName>
    </submittedName>
</protein>
<keyword evidence="1" id="KW-0812">Transmembrane</keyword>
<dbReference type="RefSeq" id="XP_030977225.1">
    <property type="nucleotide sequence ID" value="XM_031132174.1"/>
</dbReference>